<dbReference type="GO" id="GO:0003677">
    <property type="term" value="F:DNA binding"/>
    <property type="evidence" value="ECO:0007669"/>
    <property type="project" value="UniProtKB-KW"/>
</dbReference>
<dbReference type="InterPro" id="IPR007889">
    <property type="entry name" value="HTH_Psq"/>
</dbReference>
<dbReference type="Pfam" id="PF04218">
    <property type="entry name" value="CENP-B_N"/>
    <property type="match status" value="1"/>
</dbReference>
<dbReference type="InterPro" id="IPR050863">
    <property type="entry name" value="CenT-Element_Derived"/>
</dbReference>
<dbReference type="EMBL" id="CP019474">
    <property type="protein sequence ID" value="UQC78256.1"/>
    <property type="molecule type" value="Genomic_DNA"/>
</dbReference>
<dbReference type="Proteomes" id="UP000830671">
    <property type="component" value="Chromosome 2"/>
</dbReference>
<feature type="region of interest" description="Disordered" evidence="3">
    <location>
        <begin position="121"/>
        <end position="141"/>
    </location>
</feature>
<dbReference type="GO" id="GO:0005634">
    <property type="term" value="C:nucleus"/>
    <property type="evidence" value="ECO:0007669"/>
    <property type="project" value="TreeGrafter"/>
</dbReference>
<feature type="region of interest" description="Disordered" evidence="3">
    <location>
        <begin position="451"/>
        <end position="490"/>
    </location>
</feature>
<dbReference type="PROSITE" id="PS51253">
    <property type="entry name" value="HTH_CENPB"/>
    <property type="match status" value="1"/>
</dbReference>
<reference evidence="5" key="1">
    <citation type="journal article" date="2021" name="Mol. Plant Microbe Interact.">
        <title>Complete Genome Sequence of the Plant-Pathogenic Fungus Colletotrichum lupini.</title>
        <authorList>
            <person name="Baroncelli R."/>
            <person name="Pensec F."/>
            <person name="Da Lio D."/>
            <person name="Boufleur T."/>
            <person name="Vicente I."/>
            <person name="Sarrocco S."/>
            <person name="Picot A."/>
            <person name="Baraldi E."/>
            <person name="Sukno S."/>
            <person name="Thon M."/>
            <person name="Le Floch G."/>
        </authorList>
    </citation>
    <scope>NUCLEOTIDE SEQUENCE</scope>
    <source>
        <strain evidence="5">IMI 504893</strain>
    </source>
</reference>
<evidence type="ECO:0000256" key="3">
    <source>
        <dbReference type="SAM" id="MobiDB-lite"/>
    </source>
</evidence>
<accession>A0A9Q8SJ20</accession>
<feature type="region of interest" description="Disordered" evidence="3">
    <location>
        <begin position="1"/>
        <end position="23"/>
    </location>
</feature>
<evidence type="ECO:0000256" key="2">
    <source>
        <dbReference type="ARBA" id="ARBA00023242"/>
    </source>
</evidence>
<keyword evidence="2" id="KW-0539">Nucleus</keyword>
<dbReference type="PANTHER" id="PTHR19303:SF70">
    <property type="entry name" value="HTH CENPB-TYPE DOMAIN-CONTAINING PROTEIN"/>
    <property type="match status" value="1"/>
</dbReference>
<dbReference type="InterPro" id="IPR006600">
    <property type="entry name" value="HTH_CenpB_DNA-bd_dom"/>
</dbReference>
<dbReference type="InterPro" id="IPR009057">
    <property type="entry name" value="Homeodomain-like_sf"/>
</dbReference>
<protein>
    <submittedName>
        <fullName evidence="5">Centromere binding protein B</fullName>
    </submittedName>
</protein>
<dbReference type="AlphaFoldDB" id="A0A9Q8SJ20"/>
<dbReference type="Pfam" id="PF03221">
    <property type="entry name" value="HTH_Tnp_Tc5"/>
    <property type="match status" value="1"/>
</dbReference>
<evidence type="ECO:0000259" key="4">
    <source>
        <dbReference type="PROSITE" id="PS51253"/>
    </source>
</evidence>
<feature type="domain" description="HTH CENPB-type" evidence="4">
    <location>
        <begin position="194"/>
        <end position="270"/>
    </location>
</feature>
<dbReference type="GeneID" id="73337760"/>
<gene>
    <name evidence="5" type="ORF">CLUP02_03733</name>
</gene>
<name>A0A9Q8SJ20_9PEZI</name>
<dbReference type="PANTHER" id="PTHR19303">
    <property type="entry name" value="TRANSPOSON"/>
    <property type="match status" value="1"/>
</dbReference>
<keyword evidence="6" id="KW-1185">Reference proteome</keyword>
<feature type="region of interest" description="Disordered" evidence="3">
    <location>
        <begin position="183"/>
        <end position="204"/>
    </location>
</feature>
<organism evidence="5 6">
    <name type="scientific">Colletotrichum lupini</name>
    <dbReference type="NCBI Taxonomy" id="145971"/>
    <lineage>
        <taxon>Eukaryota</taxon>
        <taxon>Fungi</taxon>
        <taxon>Dikarya</taxon>
        <taxon>Ascomycota</taxon>
        <taxon>Pezizomycotina</taxon>
        <taxon>Sordariomycetes</taxon>
        <taxon>Hypocreomycetidae</taxon>
        <taxon>Glomerellales</taxon>
        <taxon>Glomerellaceae</taxon>
        <taxon>Colletotrichum</taxon>
        <taxon>Colletotrichum acutatum species complex</taxon>
    </lineage>
</organism>
<dbReference type="SMART" id="SM00674">
    <property type="entry name" value="CENPB"/>
    <property type="match status" value="1"/>
</dbReference>
<proteinExistence type="predicted"/>
<dbReference type="KEGG" id="clup:CLUP02_03733"/>
<evidence type="ECO:0000256" key="1">
    <source>
        <dbReference type="ARBA" id="ARBA00023125"/>
    </source>
</evidence>
<feature type="region of interest" description="Disordered" evidence="3">
    <location>
        <begin position="282"/>
        <end position="315"/>
    </location>
</feature>
<keyword evidence="1" id="KW-0238">DNA-binding</keyword>
<dbReference type="Gene3D" id="1.10.10.60">
    <property type="entry name" value="Homeodomain-like"/>
    <property type="match status" value="2"/>
</dbReference>
<feature type="compositionally biased region" description="Polar residues" evidence="3">
    <location>
        <begin position="124"/>
        <end position="136"/>
    </location>
</feature>
<dbReference type="SUPFAM" id="SSF46689">
    <property type="entry name" value="Homeodomain-like"/>
    <property type="match status" value="2"/>
</dbReference>
<feature type="compositionally biased region" description="Basic and acidic residues" evidence="3">
    <location>
        <begin position="1"/>
        <end position="15"/>
    </location>
</feature>
<sequence length="825" mass="90625">MDQDNHLTQDEDTHMGHNHTTFGAESWGDMSPYGHQNSMSDFGGFTFMPSVTHGLPSESIGRMPPPPAPVQPMQTHQQQSHAQLPMLMIPSQPTWPSMLTNPNSYSAPPLGMAPVVAPAPSRPTRLTNGPQPQQRRVLTDDDRKKMCQYAAEHPNVKQTDIGAMFGVERSTVSKVLRNKEKYLNPEADRSQSPAGRRHTKGKFPDIDRAVAAWVRRQQHAGLTPSDDEILDQAKHFSRTTNGGPEASQMKSINTTWLERFKQRNILVSGKLLRRASETNITDHAKLSGSPSLGASGISPASPTGHPSPLSADRSDEDAVHGLGFVGYGDSGAYKHTNSQSTTSLNSALTDAGNSSFSGSAMSPTATFTFSPDPNAGQFLPNDTSRQLHGGAASNFQRPRSQTFPTLDLEYMNQAASTEPMTPKYHPASTAPSSALESPVHEMAAPHFGLDTAITSSPHLHHSSSNSSMAGRSATTPAGSSPTSPTQEDARKAADTLLSYIQSTNGGALLDQTEYVVMVRLTEKLRLQQHQLAKSGVPQSLGILDRIPEGDTEMAPQHLAYNLLFRQEYYSSFFKAFVCLFALILDWIGKQAIPRMACTRREFCKEHIPLAGTGFPIFGKTKAHFTMAIPIMGNMTPQEYTVNVSRQPRGFSRLDLEASDFATIISGACVFPPPVHSLTTRQRRGDIFSITLKQQHHYYPSHSKLQSRHPYTPFLSTLTLPSREDHSAHAKHRKILHAPHRFKPGFRYFPEHEIRNHFTILILYYPSLLLYTLCICEATRIGSKERIPVGWEVAGQPGTVSTRGGCHGKGQRLFEPGTGYHNCSTG</sequence>
<evidence type="ECO:0000313" key="6">
    <source>
        <dbReference type="Proteomes" id="UP000830671"/>
    </source>
</evidence>
<dbReference type="RefSeq" id="XP_049139893.1">
    <property type="nucleotide sequence ID" value="XM_049282750.1"/>
</dbReference>
<feature type="compositionally biased region" description="Low complexity" evidence="3">
    <location>
        <begin position="462"/>
        <end position="485"/>
    </location>
</feature>
<evidence type="ECO:0000313" key="5">
    <source>
        <dbReference type="EMBL" id="UQC78256.1"/>
    </source>
</evidence>